<dbReference type="Pfam" id="PF03009">
    <property type="entry name" value="GDPD"/>
    <property type="match status" value="1"/>
</dbReference>
<dbReference type="PANTHER" id="PTHR22958">
    <property type="entry name" value="GLYCEROPHOSPHORYL DIESTER PHOSPHODIESTERASE"/>
    <property type="match status" value="1"/>
</dbReference>
<dbReference type="SUPFAM" id="SSF49452">
    <property type="entry name" value="Starch-binding domain-like"/>
    <property type="match status" value="1"/>
</dbReference>
<accession>A0A914YRU0</accession>
<feature type="domain" description="CBM20" evidence="3">
    <location>
        <begin position="1"/>
        <end position="115"/>
    </location>
</feature>
<evidence type="ECO:0000259" key="4">
    <source>
        <dbReference type="PROSITE" id="PS51704"/>
    </source>
</evidence>
<dbReference type="SMART" id="SM01065">
    <property type="entry name" value="CBM_2"/>
    <property type="match status" value="1"/>
</dbReference>
<dbReference type="InterPro" id="IPR013783">
    <property type="entry name" value="Ig-like_fold"/>
</dbReference>
<evidence type="ECO:0000256" key="1">
    <source>
        <dbReference type="ARBA" id="ARBA00007277"/>
    </source>
</evidence>
<comment type="similarity">
    <text evidence="1">Belongs to the glycerophosphoryl diester phosphodiesterase family.</text>
</comment>
<protein>
    <submittedName>
        <fullName evidence="6">Uncharacterized protein</fullName>
    </submittedName>
</protein>
<dbReference type="Pfam" id="PF00686">
    <property type="entry name" value="CBM_20"/>
    <property type="match status" value="1"/>
</dbReference>
<keyword evidence="5" id="KW-1185">Reference proteome</keyword>
<proteinExistence type="inferred from homology"/>
<keyword evidence="2" id="KW-0378">Hydrolase</keyword>
<sequence length="685" mass="78521">MKYKLHFSVIYNDLDKGELIFLSGSVKELGLWEPKKALKLQKNDKGIHCGTITVEDVEKIEFRYFIGYYLQTDFETNVLLVKKWETHLNPRRILPAIEASDTGEYVDKSPDIFGELVGKNMISDGWLMDCNQHQATICVAGDGIVFFNSKSDKETYRVKFIPLDLRNAPNHVEIKEGKDTASKIILSHSHTEIAPLTKKEPRYRKQKEYGESYTNGADYFLYRTYTISPDQLCFRVEVYEPKGDKPNLLGYGYTIRSTFPNTYGKISIPLLGANHIPIGKIYLGYLFIHPFCLKENKFKMNFTYIKHWKRRNMLEIGHRGMGMTYNSQPNTNCSVARENTLCALNEAAKRGADYVEFDVQLTKDKVPVIFHDFFVLISMTKQAKVKSVEPHIIAVKDLNLNELRLLQLGHVQDVIDAERDQKIVKISGEGDESDELKPFPALADALKHISSDVGFNIEIKYPMVQLDGIHECQHYFEHNEFLDKILRDVFMYAGERRIVFSSFDPDICMMIAVKQNKYPVLFLCCGADTRFQVFEDARTRSSLAAVNFAAGCEILGVNFHSQDILRDPTPIKKAKEFGLISFVWGNELADEASVRILKEDIGVDGIIYDRIGEKQARHNIFLLEKEKRSSLFLKRSPSQQSLKDSEAVVLNAATEGPPRKTRHIDWPMSKFQKEKTSTEFKNLFS</sequence>
<dbReference type="AlphaFoldDB" id="A0A914YRU0"/>
<dbReference type="InterPro" id="IPR013784">
    <property type="entry name" value="Carb-bd-like_fold"/>
</dbReference>
<dbReference type="GO" id="GO:2001070">
    <property type="term" value="F:starch binding"/>
    <property type="evidence" value="ECO:0007669"/>
    <property type="project" value="InterPro"/>
</dbReference>
<dbReference type="Gene3D" id="2.60.40.10">
    <property type="entry name" value="Immunoglobulins"/>
    <property type="match status" value="1"/>
</dbReference>
<evidence type="ECO:0000259" key="3">
    <source>
        <dbReference type="PROSITE" id="PS51166"/>
    </source>
</evidence>
<dbReference type="GO" id="GO:0046475">
    <property type="term" value="P:glycerophospholipid catabolic process"/>
    <property type="evidence" value="ECO:0007669"/>
    <property type="project" value="TreeGrafter"/>
</dbReference>
<organism evidence="5 6">
    <name type="scientific">Panagrolaimus superbus</name>
    <dbReference type="NCBI Taxonomy" id="310955"/>
    <lineage>
        <taxon>Eukaryota</taxon>
        <taxon>Metazoa</taxon>
        <taxon>Ecdysozoa</taxon>
        <taxon>Nematoda</taxon>
        <taxon>Chromadorea</taxon>
        <taxon>Rhabditida</taxon>
        <taxon>Tylenchina</taxon>
        <taxon>Panagrolaimomorpha</taxon>
        <taxon>Panagrolaimoidea</taxon>
        <taxon>Panagrolaimidae</taxon>
        <taxon>Panagrolaimus</taxon>
    </lineage>
</organism>
<evidence type="ECO:0000256" key="2">
    <source>
        <dbReference type="ARBA" id="ARBA00022801"/>
    </source>
</evidence>
<dbReference type="WBParaSite" id="PSU_v2.g3463.t1">
    <property type="protein sequence ID" value="PSU_v2.g3463.t1"/>
    <property type="gene ID" value="PSU_v2.g3463"/>
</dbReference>
<dbReference type="SUPFAM" id="SSF51695">
    <property type="entry name" value="PLC-like phosphodiesterases"/>
    <property type="match status" value="1"/>
</dbReference>
<dbReference type="Gene3D" id="3.20.20.190">
    <property type="entry name" value="Phosphatidylinositol (PI) phosphodiesterase"/>
    <property type="match status" value="1"/>
</dbReference>
<dbReference type="GO" id="GO:0047389">
    <property type="term" value="F:glycerophosphocholine phosphodiesterase activity"/>
    <property type="evidence" value="ECO:0007669"/>
    <property type="project" value="TreeGrafter"/>
</dbReference>
<dbReference type="InterPro" id="IPR030395">
    <property type="entry name" value="GP_PDE_dom"/>
</dbReference>
<evidence type="ECO:0000313" key="5">
    <source>
        <dbReference type="Proteomes" id="UP000887577"/>
    </source>
</evidence>
<dbReference type="Proteomes" id="UP000887577">
    <property type="component" value="Unplaced"/>
</dbReference>
<dbReference type="PANTHER" id="PTHR22958:SF1">
    <property type="entry name" value="GLYCEROPHOSPHOCHOLINE PHOSPHODIESTERASE GPCPD1"/>
    <property type="match status" value="1"/>
</dbReference>
<dbReference type="InterPro" id="IPR057506">
    <property type="entry name" value="C2_GPCPD1"/>
</dbReference>
<dbReference type="PROSITE" id="PS51166">
    <property type="entry name" value="CBM20"/>
    <property type="match status" value="1"/>
</dbReference>
<dbReference type="PROSITE" id="PS51704">
    <property type="entry name" value="GP_PDE"/>
    <property type="match status" value="1"/>
</dbReference>
<dbReference type="InterPro" id="IPR002044">
    <property type="entry name" value="CBM20"/>
</dbReference>
<dbReference type="InterPro" id="IPR017946">
    <property type="entry name" value="PLC-like_Pdiesterase_TIM-brl"/>
</dbReference>
<reference evidence="6" key="1">
    <citation type="submission" date="2022-11" db="UniProtKB">
        <authorList>
            <consortium name="WormBaseParasite"/>
        </authorList>
    </citation>
    <scope>IDENTIFICATION</scope>
</reference>
<dbReference type="FunFam" id="3.20.20.190:FF:000032">
    <property type="entry name" value="Glycerophosphoryl diester phosphodiesterase, putative"/>
    <property type="match status" value="1"/>
</dbReference>
<name>A0A914YRU0_9BILA</name>
<feature type="domain" description="GP-PDE" evidence="4">
    <location>
        <begin position="313"/>
        <end position="618"/>
    </location>
</feature>
<evidence type="ECO:0000313" key="6">
    <source>
        <dbReference type="WBParaSite" id="PSU_v2.g3463.t1"/>
    </source>
</evidence>
<dbReference type="InterPro" id="IPR051578">
    <property type="entry name" value="GDPD"/>
</dbReference>
<dbReference type="Pfam" id="PF25329">
    <property type="entry name" value="C2_GDE1"/>
    <property type="match status" value="1"/>
</dbReference>